<dbReference type="AlphaFoldDB" id="A0AAX6E538"/>
<dbReference type="PROSITE" id="PS51375">
    <property type="entry name" value="PPR"/>
    <property type="match status" value="15"/>
</dbReference>
<evidence type="ECO:0000313" key="6">
    <source>
        <dbReference type="Proteomes" id="UP001140949"/>
    </source>
</evidence>
<evidence type="ECO:0000256" key="2">
    <source>
        <dbReference type="PROSITE-ProRule" id="PRU00708"/>
    </source>
</evidence>
<dbReference type="GO" id="GO:0005739">
    <property type="term" value="C:mitochondrion"/>
    <property type="evidence" value="ECO:0007669"/>
    <property type="project" value="TreeGrafter"/>
</dbReference>
<evidence type="ECO:0000256" key="1">
    <source>
        <dbReference type="ARBA" id="ARBA00022737"/>
    </source>
</evidence>
<feature type="repeat" description="PPR" evidence="2">
    <location>
        <begin position="877"/>
        <end position="911"/>
    </location>
</feature>
<feature type="repeat" description="PPR" evidence="2">
    <location>
        <begin position="912"/>
        <end position="946"/>
    </location>
</feature>
<accession>A0AAX6E538</accession>
<feature type="region of interest" description="Disordered" evidence="3">
    <location>
        <begin position="10"/>
        <end position="62"/>
    </location>
</feature>
<dbReference type="SUPFAM" id="SSF48452">
    <property type="entry name" value="TPR-like"/>
    <property type="match status" value="1"/>
</dbReference>
<feature type="repeat" description="PPR" evidence="2">
    <location>
        <begin position="246"/>
        <end position="280"/>
    </location>
</feature>
<feature type="repeat" description="PPR" evidence="2">
    <location>
        <begin position="211"/>
        <end position="245"/>
    </location>
</feature>
<dbReference type="InterPro" id="IPR051114">
    <property type="entry name" value="Mito_RNA_Proc_CCM1"/>
</dbReference>
<evidence type="ECO:0000259" key="4">
    <source>
        <dbReference type="Pfam" id="PF17177"/>
    </source>
</evidence>
<dbReference type="Gene3D" id="1.25.40.10">
    <property type="entry name" value="Tetratricopeptide repeat domain"/>
    <property type="match status" value="7"/>
</dbReference>
<feature type="repeat" description="PPR" evidence="2">
    <location>
        <begin position="385"/>
        <end position="419"/>
    </location>
</feature>
<dbReference type="InterPro" id="IPR011990">
    <property type="entry name" value="TPR-like_helical_dom_sf"/>
</dbReference>
<dbReference type="Pfam" id="PF17177">
    <property type="entry name" value="PPR_long"/>
    <property type="match status" value="1"/>
</dbReference>
<feature type="repeat" description="PPR" evidence="2">
    <location>
        <begin position="736"/>
        <end position="772"/>
    </location>
</feature>
<feature type="repeat" description="PPR" evidence="2">
    <location>
        <begin position="316"/>
        <end position="350"/>
    </location>
</feature>
<dbReference type="GO" id="GO:0003729">
    <property type="term" value="F:mRNA binding"/>
    <property type="evidence" value="ECO:0007669"/>
    <property type="project" value="TreeGrafter"/>
</dbReference>
<feature type="repeat" description="PPR" evidence="2">
    <location>
        <begin position="842"/>
        <end position="876"/>
    </location>
</feature>
<comment type="caution">
    <text evidence="5">The sequence shown here is derived from an EMBL/GenBank/DDBJ whole genome shotgun (WGS) entry which is preliminary data.</text>
</comment>
<reference evidence="5" key="2">
    <citation type="submission" date="2023-04" db="EMBL/GenBank/DDBJ databases">
        <authorList>
            <person name="Bruccoleri R.E."/>
            <person name="Oakeley E.J."/>
            <person name="Faust A.-M."/>
            <person name="Dessus-Babus S."/>
            <person name="Altorfer M."/>
            <person name="Burckhardt D."/>
            <person name="Oertli M."/>
            <person name="Naumann U."/>
            <person name="Petersen F."/>
            <person name="Wong J."/>
        </authorList>
    </citation>
    <scope>NUCLEOTIDE SEQUENCE</scope>
    <source>
        <strain evidence="5">GSM-AAB239-AS_SAM_17_03QT</strain>
        <tissue evidence="5">Leaf</tissue>
    </source>
</reference>
<dbReference type="GO" id="GO:0007005">
    <property type="term" value="P:mitochondrion organization"/>
    <property type="evidence" value="ECO:0007669"/>
    <property type="project" value="TreeGrafter"/>
</dbReference>
<feature type="repeat" description="PPR" evidence="2">
    <location>
        <begin position="947"/>
        <end position="981"/>
    </location>
</feature>
<dbReference type="Pfam" id="PF01535">
    <property type="entry name" value="PPR"/>
    <property type="match status" value="4"/>
</dbReference>
<protein>
    <submittedName>
        <fullName evidence="5">Pentatricopeptide repeat-containing protein, mitochondrial</fullName>
    </submittedName>
</protein>
<keyword evidence="6" id="KW-1185">Reference proteome</keyword>
<feature type="domain" description="PROP1-like PPR" evidence="4">
    <location>
        <begin position="265"/>
        <end position="436"/>
    </location>
</feature>
<feature type="compositionally biased region" description="Basic residues" evidence="3">
    <location>
        <begin position="38"/>
        <end position="47"/>
    </location>
</feature>
<keyword evidence="1" id="KW-0677">Repeat</keyword>
<feature type="repeat" description="PPR" evidence="2">
    <location>
        <begin position="490"/>
        <end position="524"/>
    </location>
</feature>
<dbReference type="PANTHER" id="PTHR47934:SF5">
    <property type="entry name" value="PENTACOTRIPEPTIDE-REPEAT REGION OF PRORP DOMAIN-CONTAINING PROTEIN"/>
    <property type="match status" value="1"/>
</dbReference>
<feature type="repeat" description="PPR" evidence="2">
    <location>
        <begin position="701"/>
        <end position="735"/>
    </location>
</feature>
<dbReference type="GO" id="GO:0006396">
    <property type="term" value="P:RNA processing"/>
    <property type="evidence" value="ECO:0007669"/>
    <property type="project" value="TreeGrafter"/>
</dbReference>
<organism evidence="5 6">
    <name type="scientific">Iris pallida</name>
    <name type="common">Sweet iris</name>
    <dbReference type="NCBI Taxonomy" id="29817"/>
    <lineage>
        <taxon>Eukaryota</taxon>
        <taxon>Viridiplantae</taxon>
        <taxon>Streptophyta</taxon>
        <taxon>Embryophyta</taxon>
        <taxon>Tracheophyta</taxon>
        <taxon>Spermatophyta</taxon>
        <taxon>Magnoliopsida</taxon>
        <taxon>Liliopsida</taxon>
        <taxon>Asparagales</taxon>
        <taxon>Iridaceae</taxon>
        <taxon>Iridoideae</taxon>
        <taxon>Irideae</taxon>
        <taxon>Iris</taxon>
    </lineage>
</organism>
<reference evidence="5" key="1">
    <citation type="journal article" date="2023" name="GigaByte">
        <title>Genome assembly of the bearded iris, Iris pallida Lam.</title>
        <authorList>
            <person name="Bruccoleri R.E."/>
            <person name="Oakeley E.J."/>
            <person name="Faust A.M.E."/>
            <person name="Altorfer M."/>
            <person name="Dessus-Babus S."/>
            <person name="Burckhardt D."/>
            <person name="Oertli M."/>
            <person name="Naumann U."/>
            <person name="Petersen F."/>
            <person name="Wong J."/>
        </authorList>
    </citation>
    <scope>NUCLEOTIDE SEQUENCE</scope>
    <source>
        <strain evidence="5">GSM-AAB239-AS_SAM_17_03QT</strain>
    </source>
</reference>
<feature type="repeat" description="PPR" evidence="2">
    <location>
        <begin position="455"/>
        <end position="489"/>
    </location>
</feature>
<feature type="compositionally biased region" description="Polar residues" evidence="3">
    <location>
        <begin position="17"/>
        <end position="33"/>
    </location>
</feature>
<sequence length="1020" mass="115470">MGSRTKFFFLFPPHATPNKNPTTPFLFSNNLSTARPKYSNKQRRRPPNKQQQPPKKPPPPSLYQKITKMVVGRCDPDPAFSLPRARPPPVRQIAQEETSFPVGTSIPEDVSPLVHKITEVLRSDDDAVPVERRLEELSIPFTPDVVEKVLKRCFKVGHLALRFFNWVELRMRSPHTTEAYNAMIYIAGEAGDFALVEKLVADMGERSCFKSIKTWTILISHYGKAKKIGRALGIFEEMRKSGCELDAGVYGATIRALVNAGKSELAMEFYKEMVLKNMEVGVELYGMLMNCISRSGDIAGARLVADDMVKIGHVSDGEAYTCMLQSFCIAGKIDEAQELFLEFNKKNPVVDPKVYEVLLKGLCRASRVEEAAEILGSLEKNLAVDSKVYGCLIDGFLRRGDVSKAIELLHSTRESGCLQMVSSYTQIIQHLFRSENYKEACDLYAEMIKNGIEPDIVATTAMVAGHVQQNHISEAWEVFENMKKKGIMPNWKAYSVFIKELCKASKPNEALKLLSEMVASKINATGDICRLVMSSLKRNGEFEKAMIVEKIAKSFKLDRISQVKQLHKSLDRLPRYEEYGVSCCTTNQDANPTRAQKQYSEEDLQYLCEVLSSSSDWSSAQEVLERGTIHFTPQLVVAALDRCKRHGSACLQFFSWVGRQAGYRHTAETYNMAIKISGSAKDFRHMRNLYSEMRRRDCYVTPNTWTIMISQYGQAGLTAIALRTFKEMKNEGFEPNASTFKYLIVFLSSKKGRKVDDAIKIFYEMMHAGFMPDKETVEIYLSSLCESQKLLDARRCVKSLVKRGFTKQLGYSLLVKSLCRAGKVEQGLSLVDEMEHLGCSADQFIYGTVVHALLRKGRLDEALDKVEEMKRAGISQSTHIHTSLIVHFCKEKQIGKATEILTRMREDGCEPTVVTYSAMIRGYMNVGMVADAWDVFRQMKIKGPHPDFETYSLFITCLCKMGRSEDGVQLVHDMLESQIIPSAVNFRTLVFGLNREGKYDLARSVLQRKWLLKRERMLLN</sequence>
<feature type="repeat" description="PPR" evidence="2">
    <location>
        <begin position="807"/>
        <end position="841"/>
    </location>
</feature>
<dbReference type="NCBIfam" id="TIGR00756">
    <property type="entry name" value="PPR"/>
    <property type="match status" value="12"/>
</dbReference>
<dbReference type="EMBL" id="JANAVB010040018">
    <property type="protein sequence ID" value="KAJ6799069.1"/>
    <property type="molecule type" value="Genomic_DNA"/>
</dbReference>
<dbReference type="InterPro" id="IPR033443">
    <property type="entry name" value="PROP1-like_PPR_dom"/>
</dbReference>
<evidence type="ECO:0000256" key="3">
    <source>
        <dbReference type="SAM" id="MobiDB-lite"/>
    </source>
</evidence>
<feature type="repeat" description="PPR" evidence="2">
    <location>
        <begin position="420"/>
        <end position="454"/>
    </location>
</feature>
<name>A0AAX6E538_IRIPA</name>
<dbReference type="Proteomes" id="UP001140949">
    <property type="component" value="Unassembled WGS sequence"/>
</dbReference>
<dbReference type="InterPro" id="IPR002885">
    <property type="entry name" value="PPR_rpt"/>
</dbReference>
<proteinExistence type="predicted"/>
<gene>
    <name evidence="5" type="ORF">M6B38_209195</name>
</gene>
<feature type="repeat" description="PPR" evidence="2">
    <location>
        <begin position="351"/>
        <end position="381"/>
    </location>
</feature>
<dbReference type="Pfam" id="PF13041">
    <property type="entry name" value="PPR_2"/>
    <property type="match status" value="4"/>
</dbReference>
<dbReference type="PANTHER" id="PTHR47934">
    <property type="entry name" value="PENTATRICOPEPTIDE REPEAT-CONTAINING PROTEIN PET309, MITOCHONDRIAL"/>
    <property type="match status" value="1"/>
</dbReference>
<evidence type="ECO:0000313" key="5">
    <source>
        <dbReference type="EMBL" id="KAJ6799069.1"/>
    </source>
</evidence>